<dbReference type="InterPro" id="IPR019416">
    <property type="entry name" value="NCBP3"/>
</dbReference>
<evidence type="ECO:0000313" key="3">
    <source>
        <dbReference type="Proteomes" id="UP000305948"/>
    </source>
</evidence>
<dbReference type="EMBL" id="ML213504">
    <property type="protein sequence ID" value="TFK56249.1"/>
    <property type="molecule type" value="Genomic_DNA"/>
</dbReference>
<dbReference type="Pfam" id="PF10309">
    <property type="entry name" value="NCBP3"/>
    <property type="match status" value="1"/>
</dbReference>
<feature type="compositionally biased region" description="Basic and acidic residues" evidence="1">
    <location>
        <begin position="199"/>
        <end position="212"/>
    </location>
</feature>
<dbReference type="PANTHER" id="PTHR16291:SF0">
    <property type="entry name" value="NUCLEAR CAP-BINDING PROTEIN SUBUNIT 3"/>
    <property type="match status" value="1"/>
</dbReference>
<protein>
    <recommendedName>
        <fullName evidence="4">Chromatin target of PRMT1 protein C-terminal domain-containing protein</fullName>
    </recommendedName>
</protein>
<dbReference type="Proteomes" id="UP000305948">
    <property type="component" value="Unassembled WGS sequence"/>
</dbReference>
<feature type="region of interest" description="Disordered" evidence="1">
    <location>
        <begin position="131"/>
        <end position="297"/>
    </location>
</feature>
<organism evidence="2 3">
    <name type="scientific">Heliocybe sulcata</name>
    <dbReference type="NCBI Taxonomy" id="5364"/>
    <lineage>
        <taxon>Eukaryota</taxon>
        <taxon>Fungi</taxon>
        <taxon>Dikarya</taxon>
        <taxon>Basidiomycota</taxon>
        <taxon>Agaricomycotina</taxon>
        <taxon>Agaricomycetes</taxon>
        <taxon>Gloeophyllales</taxon>
        <taxon>Gloeophyllaceae</taxon>
        <taxon>Heliocybe</taxon>
    </lineage>
</organism>
<dbReference type="AlphaFoldDB" id="A0A5C3NEB4"/>
<gene>
    <name evidence="2" type="ORF">OE88DRAFT_1652909</name>
</gene>
<sequence length="297" mass="34171">MEEDVVDEEDLTYRGNAILLQGPPIAHLPTTNLLAYATHFDAHPLGLEWINDTTCVLVFESKASARQGHRFLVKSPTEEPDPEGFLTAKPIPIALWPPEERINKSLGKGEGLKGTLRMRWALHDDVKRKGAKRESEFYKKHGARAGKEGYFSPPPESGPRKKIRRERGEDELRVELDNDLDDFLAEDEPERASSPPSKMRSDQLVGDRRSLLERTSVMREQPVSLVDRITKSLPRRRGDRGERGGTREWDRGKDEEEAPPRRRRSREKELPERRERPQKKTQQELDDELDAFLNEGR</sequence>
<dbReference type="GO" id="GO:0005634">
    <property type="term" value="C:nucleus"/>
    <property type="evidence" value="ECO:0007669"/>
    <property type="project" value="TreeGrafter"/>
</dbReference>
<evidence type="ECO:0000313" key="2">
    <source>
        <dbReference type="EMBL" id="TFK56249.1"/>
    </source>
</evidence>
<feature type="compositionally biased region" description="Basic and acidic residues" evidence="1">
    <location>
        <begin position="239"/>
        <end position="275"/>
    </location>
</feature>
<evidence type="ECO:0000256" key="1">
    <source>
        <dbReference type="SAM" id="MobiDB-lite"/>
    </source>
</evidence>
<evidence type="ECO:0008006" key="4">
    <source>
        <dbReference type="Google" id="ProtNLM"/>
    </source>
</evidence>
<reference evidence="2 3" key="1">
    <citation type="journal article" date="2019" name="Nat. Ecol. Evol.">
        <title>Megaphylogeny resolves global patterns of mushroom evolution.</title>
        <authorList>
            <person name="Varga T."/>
            <person name="Krizsan K."/>
            <person name="Foldi C."/>
            <person name="Dima B."/>
            <person name="Sanchez-Garcia M."/>
            <person name="Sanchez-Ramirez S."/>
            <person name="Szollosi G.J."/>
            <person name="Szarkandi J.G."/>
            <person name="Papp V."/>
            <person name="Albert L."/>
            <person name="Andreopoulos W."/>
            <person name="Angelini C."/>
            <person name="Antonin V."/>
            <person name="Barry K.W."/>
            <person name="Bougher N.L."/>
            <person name="Buchanan P."/>
            <person name="Buyck B."/>
            <person name="Bense V."/>
            <person name="Catcheside P."/>
            <person name="Chovatia M."/>
            <person name="Cooper J."/>
            <person name="Damon W."/>
            <person name="Desjardin D."/>
            <person name="Finy P."/>
            <person name="Geml J."/>
            <person name="Haridas S."/>
            <person name="Hughes K."/>
            <person name="Justo A."/>
            <person name="Karasinski D."/>
            <person name="Kautmanova I."/>
            <person name="Kiss B."/>
            <person name="Kocsube S."/>
            <person name="Kotiranta H."/>
            <person name="LaButti K.M."/>
            <person name="Lechner B.E."/>
            <person name="Liimatainen K."/>
            <person name="Lipzen A."/>
            <person name="Lukacs Z."/>
            <person name="Mihaltcheva S."/>
            <person name="Morgado L.N."/>
            <person name="Niskanen T."/>
            <person name="Noordeloos M.E."/>
            <person name="Ohm R.A."/>
            <person name="Ortiz-Santana B."/>
            <person name="Ovrebo C."/>
            <person name="Racz N."/>
            <person name="Riley R."/>
            <person name="Savchenko A."/>
            <person name="Shiryaev A."/>
            <person name="Soop K."/>
            <person name="Spirin V."/>
            <person name="Szebenyi C."/>
            <person name="Tomsovsky M."/>
            <person name="Tulloss R.E."/>
            <person name="Uehling J."/>
            <person name="Grigoriev I.V."/>
            <person name="Vagvolgyi C."/>
            <person name="Papp T."/>
            <person name="Martin F.M."/>
            <person name="Miettinen O."/>
            <person name="Hibbett D.S."/>
            <person name="Nagy L.G."/>
        </authorList>
    </citation>
    <scope>NUCLEOTIDE SEQUENCE [LARGE SCALE GENOMIC DNA]</scope>
    <source>
        <strain evidence="2 3">OMC1185</strain>
    </source>
</reference>
<proteinExistence type="predicted"/>
<dbReference type="GO" id="GO:0003729">
    <property type="term" value="F:mRNA binding"/>
    <property type="evidence" value="ECO:0007669"/>
    <property type="project" value="InterPro"/>
</dbReference>
<keyword evidence="3" id="KW-1185">Reference proteome</keyword>
<dbReference type="GO" id="GO:0000340">
    <property type="term" value="F:RNA 7-methylguanosine cap binding"/>
    <property type="evidence" value="ECO:0007669"/>
    <property type="project" value="InterPro"/>
</dbReference>
<dbReference type="PANTHER" id="PTHR16291">
    <property type="entry name" value="NUCLEAR CAP-BINDING PROTEIN SUBUNIT 3"/>
    <property type="match status" value="1"/>
</dbReference>
<feature type="compositionally biased region" description="Acidic residues" evidence="1">
    <location>
        <begin position="177"/>
        <end position="189"/>
    </location>
</feature>
<dbReference type="OrthoDB" id="422106at2759"/>
<name>A0A5C3NEB4_9AGAM</name>
<accession>A0A5C3NEB4</accession>
<feature type="compositionally biased region" description="Basic and acidic residues" evidence="1">
    <location>
        <begin position="166"/>
        <end position="176"/>
    </location>
</feature>